<dbReference type="Proteomes" id="UP001419910">
    <property type="component" value="Unassembled WGS sequence"/>
</dbReference>
<feature type="transmembrane region" description="Helical" evidence="7">
    <location>
        <begin position="195"/>
        <end position="216"/>
    </location>
</feature>
<dbReference type="InterPro" id="IPR036458">
    <property type="entry name" value="Na:dicarbo_symporter_sf"/>
</dbReference>
<reference evidence="8 9" key="1">
    <citation type="submission" date="2024-05" db="EMBL/GenBank/DDBJ databases">
        <authorList>
            <person name="Liu Q."/>
            <person name="Xin Y.-H."/>
        </authorList>
    </citation>
    <scope>NUCLEOTIDE SEQUENCE [LARGE SCALE GENOMIC DNA]</scope>
    <source>
        <strain evidence="8 9">CGMCC 1.10181</strain>
    </source>
</reference>
<evidence type="ECO:0000256" key="2">
    <source>
        <dbReference type="ARBA" id="ARBA00022448"/>
    </source>
</evidence>
<feature type="transmembrane region" description="Helical" evidence="7">
    <location>
        <begin position="228"/>
        <end position="252"/>
    </location>
</feature>
<dbReference type="Gene3D" id="1.10.3860.10">
    <property type="entry name" value="Sodium:dicarboxylate symporter"/>
    <property type="match status" value="1"/>
</dbReference>
<evidence type="ECO:0000256" key="1">
    <source>
        <dbReference type="ARBA" id="ARBA00004651"/>
    </source>
</evidence>
<evidence type="ECO:0000313" key="9">
    <source>
        <dbReference type="Proteomes" id="UP001419910"/>
    </source>
</evidence>
<keyword evidence="6 7" id="KW-0472">Membrane</keyword>
<accession>A0ABU9Y4I9</accession>
<dbReference type="SUPFAM" id="SSF118215">
    <property type="entry name" value="Proton glutamate symport protein"/>
    <property type="match status" value="1"/>
</dbReference>
<keyword evidence="3" id="KW-1003">Cell membrane</keyword>
<evidence type="ECO:0000256" key="7">
    <source>
        <dbReference type="SAM" id="Phobius"/>
    </source>
</evidence>
<feature type="transmembrane region" description="Helical" evidence="7">
    <location>
        <begin position="321"/>
        <end position="344"/>
    </location>
</feature>
<feature type="transmembrane region" description="Helical" evidence="7">
    <location>
        <begin position="88"/>
        <end position="110"/>
    </location>
</feature>
<gene>
    <name evidence="8" type="ORF">ABC974_13790</name>
</gene>
<dbReference type="EMBL" id="JBDIME010000011">
    <property type="protein sequence ID" value="MEN2790707.1"/>
    <property type="molecule type" value="Genomic_DNA"/>
</dbReference>
<dbReference type="RefSeq" id="WP_343890031.1">
    <property type="nucleotide sequence ID" value="NZ_BAAAEH010000028.1"/>
</dbReference>
<keyword evidence="4 7" id="KW-0812">Transmembrane</keyword>
<evidence type="ECO:0000256" key="5">
    <source>
        <dbReference type="ARBA" id="ARBA00022989"/>
    </source>
</evidence>
<comment type="caution">
    <text evidence="8">The sequence shown here is derived from an EMBL/GenBank/DDBJ whole genome shotgun (WGS) entry which is preliminary data.</text>
</comment>
<name>A0ABU9Y4I9_9SPHN</name>
<evidence type="ECO:0000256" key="3">
    <source>
        <dbReference type="ARBA" id="ARBA00022475"/>
    </source>
</evidence>
<dbReference type="PANTHER" id="PTHR42865:SF7">
    <property type="entry name" value="PROTON_GLUTAMATE-ASPARTATE SYMPORTER"/>
    <property type="match status" value="1"/>
</dbReference>
<feature type="transmembrane region" description="Helical" evidence="7">
    <location>
        <begin position="51"/>
        <end position="76"/>
    </location>
</feature>
<proteinExistence type="predicted"/>
<dbReference type="PANTHER" id="PTHR42865">
    <property type="entry name" value="PROTON/GLUTAMATE-ASPARTATE SYMPORTER"/>
    <property type="match status" value="1"/>
</dbReference>
<feature type="transmembrane region" description="Helical" evidence="7">
    <location>
        <begin position="356"/>
        <end position="381"/>
    </location>
</feature>
<comment type="subcellular location">
    <subcellularLocation>
        <location evidence="1">Cell membrane</location>
        <topology evidence="1">Multi-pass membrane protein</topology>
    </subcellularLocation>
</comment>
<sequence>MAKRLTLFILIGLVLGLAVGWSINAGVDDGTPAAAAQLKLIGSWISVVTTIFLQLIKMIIAPLVFATLVTGIAHMGDTGALGRVGAKALLWFICASLVSLTLGLCLVHLLQPGVGLNLPLPPVTAATGLAKPVFDPNDFVKHIFPASIIGVMATNEILPIVVFSVFFGVALTAIGEKAAPIVRAAEGLVAVMLQVTDYVMRFAPVAVFAAVTAALAEQGPSVIGKLAYFMGSVYLGLALLWALLIGAAFLAIGKRTRLLLRYIREPILLAFSTASSEAAFPRTLEALDRFGVPKRISSFVLPLGYSFNLDGSMMYMTFASLFIAQAYAIHLSLGTQIAMLLTLMVTSKGIAGVPRASLVVITVTLSQFNIPEAGILLVLAIDHFLDMGRSATNVVGNAIAASVVARWEGGFEPPMPAEIEPPHAPSHGLSGQA</sequence>
<keyword evidence="5 7" id="KW-1133">Transmembrane helix</keyword>
<dbReference type="InterPro" id="IPR001991">
    <property type="entry name" value="Na-dicarboxylate_symporter"/>
</dbReference>
<feature type="transmembrane region" description="Helical" evidence="7">
    <location>
        <begin position="157"/>
        <end position="174"/>
    </location>
</feature>
<keyword evidence="2" id="KW-0813">Transport</keyword>
<dbReference type="Pfam" id="PF00375">
    <property type="entry name" value="SDF"/>
    <property type="match status" value="1"/>
</dbReference>
<evidence type="ECO:0000256" key="4">
    <source>
        <dbReference type="ARBA" id="ARBA00022692"/>
    </source>
</evidence>
<evidence type="ECO:0000313" key="8">
    <source>
        <dbReference type="EMBL" id="MEN2790707.1"/>
    </source>
</evidence>
<protein>
    <submittedName>
        <fullName evidence="8">Dicarboxylate/amino acid:cation symporter</fullName>
    </submittedName>
</protein>
<keyword evidence="9" id="KW-1185">Reference proteome</keyword>
<dbReference type="PRINTS" id="PR00173">
    <property type="entry name" value="EDTRNSPORT"/>
</dbReference>
<organism evidence="8 9">
    <name type="scientific">Sphingomonas oligophenolica</name>
    <dbReference type="NCBI Taxonomy" id="301154"/>
    <lineage>
        <taxon>Bacteria</taxon>
        <taxon>Pseudomonadati</taxon>
        <taxon>Pseudomonadota</taxon>
        <taxon>Alphaproteobacteria</taxon>
        <taxon>Sphingomonadales</taxon>
        <taxon>Sphingomonadaceae</taxon>
        <taxon>Sphingomonas</taxon>
    </lineage>
</organism>
<evidence type="ECO:0000256" key="6">
    <source>
        <dbReference type="ARBA" id="ARBA00023136"/>
    </source>
</evidence>